<evidence type="ECO:0008006" key="4">
    <source>
        <dbReference type="Google" id="ProtNLM"/>
    </source>
</evidence>
<protein>
    <recommendedName>
        <fullName evidence="4">Internal virion protein C</fullName>
    </recommendedName>
</protein>
<proteinExistence type="predicted"/>
<organism evidence="2 3">
    <name type="scientific">Kistimonas scapharcae</name>
    <dbReference type="NCBI Taxonomy" id="1036133"/>
    <lineage>
        <taxon>Bacteria</taxon>
        <taxon>Pseudomonadati</taxon>
        <taxon>Pseudomonadota</taxon>
        <taxon>Gammaproteobacteria</taxon>
        <taxon>Oceanospirillales</taxon>
        <taxon>Endozoicomonadaceae</taxon>
        <taxon>Kistimonas</taxon>
    </lineage>
</organism>
<comment type="caution">
    <text evidence="2">The sequence shown here is derived from an EMBL/GenBank/DDBJ whole genome shotgun (WGS) entry which is preliminary data.</text>
</comment>
<accession>A0ABP8UVJ5</accession>
<evidence type="ECO:0000313" key="2">
    <source>
        <dbReference type="EMBL" id="GAA4647923.1"/>
    </source>
</evidence>
<feature type="compositionally biased region" description="Low complexity" evidence="1">
    <location>
        <begin position="203"/>
        <end position="212"/>
    </location>
</feature>
<reference evidence="3" key="1">
    <citation type="journal article" date="2019" name="Int. J. Syst. Evol. Microbiol.">
        <title>The Global Catalogue of Microorganisms (GCM) 10K type strain sequencing project: providing services to taxonomists for standard genome sequencing and annotation.</title>
        <authorList>
            <consortium name="The Broad Institute Genomics Platform"/>
            <consortium name="The Broad Institute Genome Sequencing Center for Infectious Disease"/>
            <person name="Wu L."/>
            <person name="Ma J."/>
        </authorList>
    </citation>
    <scope>NUCLEOTIDE SEQUENCE [LARGE SCALE GENOMIC DNA]</scope>
    <source>
        <strain evidence="3">JCM 17805</strain>
    </source>
</reference>
<dbReference type="EMBL" id="BAABFL010000013">
    <property type="protein sequence ID" value="GAA4647923.1"/>
    <property type="molecule type" value="Genomic_DNA"/>
</dbReference>
<evidence type="ECO:0000256" key="1">
    <source>
        <dbReference type="SAM" id="MobiDB-lite"/>
    </source>
</evidence>
<dbReference type="Proteomes" id="UP001500604">
    <property type="component" value="Unassembled WGS sequence"/>
</dbReference>
<sequence>MNWVQLNNGLGRATSTAKDIMDYKLRRDTLDEQKRQFDQNYKLGQRKTDLDEDRVRLAQEMYSDKQTEERRKRNLEQWQNLTLKAQEQALVSMEAGEISRPEEFWKTDKAAPLVEAAAQLHLGDSIKNLKMKRRGDGGYDAYDGDKLLQSLPVGFTQKRIAAYNIKNGLPDLLSSIGVEARVTREGKVAVRDARTGGEASPEQMQQVQQLSQELTEKTGIPLAEAMQADEKADAERLLGTPATTEPTPDNKQSALGMVQGGLARDAAQTQKYLLNPGSIPKDRPKGKAGAYSQLVHSNIAGAGVNGELPTVDEVKKLAYTAKEEIGEFAGKVGLMQKMGSALDTATRYTMPGQRFVGDVIDGSREASGSVAKKLGSGLRNAVGNMKETVTAPVKAVGKAVGEAADDFLAGFKGTPEKMAEQPQEAIDKVKEVTTESGKTVMVPKSDKMLGAMISHKTTGNDVKAALFMTRAMQAGGKDAYNDSTIQQIYQNLKANGVGADTAKDTLAWLKYRDGLAKDQRAQADKRAKDNNEYFDLLADSFDEDSLPRYGFNNKADAKLNILDSLAKGKAMLATAGIETDYRRMNDVQRTRVGESLRLMMRLNNREEGGFLGFGTERSDTRGQLHKSVIPSQIFAADQWLSMPEAQQQQYLENYGTTSAAIKALAERARKEYNNDLDNAKDR</sequence>
<name>A0ABP8UVJ5_9GAMM</name>
<gene>
    <name evidence="2" type="ORF">GCM10023116_01850</name>
</gene>
<feature type="region of interest" description="Disordered" evidence="1">
    <location>
        <begin position="193"/>
        <end position="213"/>
    </location>
</feature>
<evidence type="ECO:0000313" key="3">
    <source>
        <dbReference type="Proteomes" id="UP001500604"/>
    </source>
</evidence>
<keyword evidence="3" id="KW-1185">Reference proteome</keyword>
<dbReference type="RefSeq" id="WP_345192908.1">
    <property type="nucleotide sequence ID" value="NZ_BAABFL010000013.1"/>
</dbReference>